<comment type="function">
    <text evidence="9">Essential for sperm motility and is involved in the regulation of the beating frequency of motile cilia on the epithelial cells of the respiratory tract. Required for the establishment of radial spokes in sperm flagella.</text>
</comment>
<evidence type="ECO:0000256" key="1">
    <source>
        <dbReference type="ARBA" id="ARBA00004430"/>
    </source>
</evidence>
<evidence type="ECO:0000256" key="9">
    <source>
        <dbReference type="ARBA" id="ARBA00045321"/>
    </source>
</evidence>
<gene>
    <name evidence="11" type="primary">Dper\GL17037</name>
    <name evidence="11" type="ORF">Dper_GL17037</name>
</gene>
<name>B4GGZ9_DROPE</name>
<dbReference type="AlphaFoldDB" id="B4GGZ9"/>
<dbReference type="GO" id="GO:0005930">
    <property type="term" value="C:axoneme"/>
    <property type="evidence" value="ECO:0007669"/>
    <property type="project" value="UniProtKB-SubCell"/>
</dbReference>
<dbReference type="STRING" id="7234.B4GGZ9"/>
<evidence type="ECO:0000256" key="8">
    <source>
        <dbReference type="ARBA" id="ARBA00023273"/>
    </source>
</evidence>
<dbReference type="GO" id="GO:0030030">
    <property type="term" value="P:cell projection organization"/>
    <property type="evidence" value="ECO:0007669"/>
    <property type="project" value="UniProtKB-KW"/>
</dbReference>
<keyword evidence="12" id="KW-1185">Reference proteome</keyword>
<dbReference type="PANTHER" id="PTHR21442:SF0">
    <property type="entry name" value="CILIA- AND FLAGELLA-ASSOCIATED PROTEIN 206"/>
    <property type="match status" value="1"/>
</dbReference>
<dbReference type="OMA" id="QYPETCS"/>
<sequence>MPRHRALVEIGRRIMKRFEQLDLDVEEEFIIFVVHLLARDLRRGLLKSDLNKHTCAINGFVDGIVESYVSPVDCTMANMKMSWVMKKGRGIDLQYVKEQYEERFLNELKLLIDDILQYPETCSKAQLDQLFAKMQVFIVTCYNLGCPKNHVLLKLTAQALNSVIGRSDLQNYVLKKKYHRLEYLQRLAATVGGIVIYNNDGPDGDRENVRYIVGDLEMAQKNTSSAFQLALDGAAKMQSLCQAAIDEMIYLDPKDTTMTYRVPLEHLQRLNQFTIIYTMQQRCLDALHRSYESTVYLIEVERKRYECVVAKINDTLAMRTAIDSELIFPHFVYISQVWSNLNNFLNHVVELNKLREQLEILVPAQIKDAAEATIAELQALHKRIKVPQKIKFLDRIAVMTDYHTDANFCSLAQADIKDFCALTLTITNGLLLPAKVTRKLCVNVDITFGLRDHMYGRFTELCFEQFIPAFRKVIFNSANLALLFKLDEALISHELQDLIVEPPKQKDFAGQTEMVVTNDLSAPNWINVTWNVWDYHRETIHMAEIRKRQTHDAQTNISYGQRNAQNQTYNTRQHK</sequence>
<evidence type="ECO:0000256" key="10">
    <source>
        <dbReference type="SAM" id="MobiDB-lite"/>
    </source>
</evidence>
<reference evidence="11 12" key="1">
    <citation type="journal article" date="2007" name="Nature">
        <title>Evolution of genes and genomes on the Drosophila phylogeny.</title>
        <authorList>
            <consortium name="Drosophila 12 Genomes Consortium"/>
            <person name="Clark A.G."/>
            <person name="Eisen M.B."/>
            <person name="Smith D.R."/>
            <person name="Bergman C.M."/>
            <person name="Oliver B."/>
            <person name="Markow T.A."/>
            <person name="Kaufman T.C."/>
            <person name="Kellis M."/>
            <person name="Gelbart W."/>
            <person name="Iyer V.N."/>
            <person name="Pollard D.A."/>
            <person name="Sackton T.B."/>
            <person name="Larracuente A.M."/>
            <person name="Singh N.D."/>
            <person name="Abad J.P."/>
            <person name="Abt D.N."/>
            <person name="Adryan B."/>
            <person name="Aguade M."/>
            <person name="Akashi H."/>
            <person name="Anderson W.W."/>
            <person name="Aquadro C.F."/>
            <person name="Ardell D.H."/>
            <person name="Arguello R."/>
            <person name="Artieri C.G."/>
            <person name="Barbash D.A."/>
            <person name="Barker D."/>
            <person name="Barsanti P."/>
            <person name="Batterham P."/>
            <person name="Batzoglou S."/>
            <person name="Begun D."/>
            <person name="Bhutkar A."/>
            <person name="Blanco E."/>
            <person name="Bosak S.A."/>
            <person name="Bradley R.K."/>
            <person name="Brand A.D."/>
            <person name="Brent M.R."/>
            <person name="Brooks A.N."/>
            <person name="Brown R.H."/>
            <person name="Butlin R.K."/>
            <person name="Caggese C."/>
            <person name="Calvi B.R."/>
            <person name="Bernardo de Carvalho A."/>
            <person name="Caspi A."/>
            <person name="Castrezana S."/>
            <person name="Celniker S.E."/>
            <person name="Chang J.L."/>
            <person name="Chapple C."/>
            <person name="Chatterji S."/>
            <person name="Chinwalla A."/>
            <person name="Civetta A."/>
            <person name="Clifton S.W."/>
            <person name="Comeron J.M."/>
            <person name="Costello J.C."/>
            <person name="Coyne J.A."/>
            <person name="Daub J."/>
            <person name="David R.G."/>
            <person name="Delcher A.L."/>
            <person name="Delehaunty K."/>
            <person name="Do C.B."/>
            <person name="Ebling H."/>
            <person name="Edwards K."/>
            <person name="Eickbush T."/>
            <person name="Evans J.D."/>
            <person name="Filipski A."/>
            <person name="Findeiss S."/>
            <person name="Freyhult E."/>
            <person name="Fulton L."/>
            <person name="Fulton R."/>
            <person name="Garcia A.C."/>
            <person name="Gardiner A."/>
            <person name="Garfield D.A."/>
            <person name="Garvin B.E."/>
            <person name="Gibson G."/>
            <person name="Gilbert D."/>
            <person name="Gnerre S."/>
            <person name="Godfrey J."/>
            <person name="Good R."/>
            <person name="Gotea V."/>
            <person name="Gravely B."/>
            <person name="Greenberg A.J."/>
            <person name="Griffiths-Jones S."/>
            <person name="Gross S."/>
            <person name="Guigo R."/>
            <person name="Gustafson E.A."/>
            <person name="Haerty W."/>
            <person name="Hahn M.W."/>
            <person name="Halligan D.L."/>
            <person name="Halpern A.L."/>
            <person name="Halter G.M."/>
            <person name="Han M.V."/>
            <person name="Heger A."/>
            <person name="Hillier L."/>
            <person name="Hinrichs A.S."/>
            <person name="Holmes I."/>
            <person name="Hoskins R.A."/>
            <person name="Hubisz M.J."/>
            <person name="Hultmark D."/>
            <person name="Huntley M.A."/>
            <person name="Jaffe D.B."/>
            <person name="Jagadeeshan S."/>
            <person name="Jeck W.R."/>
            <person name="Johnson J."/>
            <person name="Jones C.D."/>
            <person name="Jordan W.C."/>
            <person name="Karpen G.H."/>
            <person name="Kataoka E."/>
            <person name="Keightley P.D."/>
            <person name="Kheradpour P."/>
            <person name="Kirkness E.F."/>
            <person name="Koerich L.B."/>
            <person name="Kristiansen K."/>
            <person name="Kudrna D."/>
            <person name="Kulathinal R.J."/>
            <person name="Kumar S."/>
            <person name="Kwok R."/>
            <person name="Lander E."/>
            <person name="Langley C.H."/>
            <person name="Lapoint R."/>
            <person name="Lazzaro B.P."/>
            <person name="Lee S.J."/>
            <person name="Levesque L."/>
            <person name="Li R."/>
            <person name="Lin C.F."/>
            <person name="Lin M.F."/>
            <person name="Lindblad-Toh K."/>
            <person name="Llopart A."/>
            <person name="Long M."/>
            <person name="Low L."/>
            <person name="Lozovsky E."/>
            <person name="Lu J."/>
            <person name="Luo M."/>
            <person name="Machado C.A."/>
            <person name="Makalowski W."/>
            <person name="Marzo M."/>
            <person name="Matsuda M."/>
            <person name="Matzkin L."/>
            <person name="McAllister B."/>
            <person name="McBride C.S."/>
            <person name="McKernan B."/>
            <person name="McKernan K."/>
            <person name="Mendez-Lago M."/>
            <person name="Minx P."/>
            <person name="Mollenhauer M.U."/>
            <person name="Montooth K."/>
            <person name="Mount S.M."/>
            <person name="Mu X."/>
            <person name="Myers E."/>
            <person name="Negre B."/>
            <person name="Newfeld S."/>
            <person name="Nielsen R."/>
            <person name="Noor M.A."/>
            <person name="O'Grady P."/>
            <person name="Pachter L."/>
            <person name="Papaceit M."/>
            <person name="Parisi M.J."/>
            <person name="Parisi M."/>
            <person name="Parts L."/>
            <person name="Pedersen J.S."/>
            <person name="Pesole G."/>
            <person name="Phillippy A.M."/>
            <person name="Ponting C.P."/>
            <person name="Pop M."/>
            <person name="Porcelli D."/>
            <person name="Powell J.R."/>
            <person name="Prohaska S."/>
            <person name="Pruitt K."/>
            <person name="Puig M."/>
            <person name="Quesneville H."/>
            <person name="Ram K.R."/>
            <person name="Rand D."/>
            <person name="Rasmussen M.D."/>
            <person name="Reed L.K."/>
            <person name="Reenan R."/>
            <person name="Reily A."/>
            <person name="Remington K.A."/>
            <person name="Rieger T.T."/>
            <person name="Ritchie M.G."/>
            <person name="Robin C."/>
            <person name="Rogers Y.H."/>
            <person name="Rohde C."/>
            <person name="Rozas J."/>
            <person name="Rubenfield M.J."/>
            <person name="Ruiz A."/>
            <person name="Russo S."/>
            <person name="Salzberg S.L."/>
            <person name="Sanchez-Gracia A."/>
            <person name="Saranga D.J."/>
            <person name="Sato H."/>
            <person name="Schaeffer S.W."/>
            <person name="Schatz M.C."/>
            <person name="Schlenke T."/>
            <person name="Schwartz R."/>
            <person name="Segarra C."/>
            <person name="Singh R.S."/>
            <person name="Sirot L."/>
            <person name="Sirota M."/>
            <person name="Sisneros N.B."/>
            <person name="Smith C.D."/>
            <person name="Smith T.F."/>
            <person name="Spieth J."/>
            <person name="Stage D.E."/>
            <person name="Stark A."/>
            <person name="Stephan W."/>
            <person name="Strausberg R.L."/>
            <person name="Strempel S."/>
            <person name="Sturgill D."/>
            <person name="Sutton G."/>
            <person name="Sutton G.G."/>
            <person name="Tao W."/>
            <person name="Teichmann S."/>
            <person name="Tobari Y.N."/>
            <person name="Tomimura Y."/>
            <person name="Tsolas J.M."/>
            <person name="Valente V.L."/>
            <person name="Venter E."/>
            <person name="Venter J.C."/>
            <person name="Vicario S."/>
            <person name="Vieira F.G."/>
            <person name="Vilella A.J."/>
            <person name="Villasante A."/>
            <person name="Walenz B."/>
            <person name="Wang J."/>
            <person name="Wasserman M."/>
            <person name="Watts T."/>
            <person name="Wilson D."/>
            <person name="Wilson R.K."/>
            <person name="Wing R.A."/>
            <person name="Wolfner M.F."/>
            <person name="Wong A."/>
            <person name="Wong G.K."/>
            <person name="Wu C.I."/>
            <person name="Wu G."/>
            <person name="Yamamoto D."/>
            <person name="Yang H.P."/>
            <person name="Yang S.P."/>
            <person name="Yorke J.A."/>
            <person name="Yoshida K."/>
            <person name="Zdobnov E."/>
            <person name="Zhang P."/>
            <person name="Zhang Y."/>
            <person name="Zimin A.V."/>
            <person name="Baldwin J."/>
            <person name="Abdouelleil A."/>
            <person name="Abdulkadir J."/>
            <person name="Abebe A."/>
            <person name="Abera B."/>
            <person name="Abreu J."/>
            <person name="Acer S.C."/>
            <person name="Aftuck L."/>
            <person name="Alexander A."/>
            <person name="An P."/>
            <person name="Anderson E."/>
            <person name="Anderson S."/>
            <person name="Arachi H."/>
            <person name="Azer M."/>
            <person name="Bachantsang P."/>
            <person name="Barry A."/>
            <person name="Bayul T."/>
            <person name="Berlin A."/>
            <person name="Bessette D."/>
            <person name="Bloom T."/>
            <person name="Blye J."/>
            <person name="Boguslavskiy L."/>
            <person name="Bonnet C."/>
            <person name="Boukhgalter B."/>
            <person name="Bourzgui I."/>
            <person name="Brown A."/>
            <person name="Cahill P."/>
            <person name="Channer S."/>
            <person name="Cheshatsang Y."/>
            <person name="Chuda L."/>
            <person name="Citroen M."/>
            <person name="Collymore A."/>
            <person name="Cooke P."/>
            <person name="Costello M."/>
            <person name="D'Aco K."/>
            <person name="Daza R."/>
            <person name="De Haan G."/>
            <person name="DeGray S."/>
            <person name="DeMaso C."/>
            <person name="Dhargay N."/>
            <person name="Dooley K."/>
            <person name="Dooley E."/>
            <person name="Doricent M."/>
            <person name="Dorje P."/>
            <person name="Dorjee K."/>
            <person name="Dupes A."/>
            <person name="Elong R."/>
            <person name="Falk J."/>
            <person name="Farina A."/>
            <person name="Faro S."/>
            <person name="Ferguson D."/>
            <person name="Fisher S."/>
            <person name="Foley C.D."/>
            <person name="Franke A."/>
            <person name="Friedrich D."/>
            <person name="Gadbois L."/>
            <person name="Gearin G."/>
            <person name="Gearin C.R."/>
            <person name="Giannoukos G."/>
            <person name="Goode T."/>
            <person name="Graham J."/>
            <person name="Grandbois E."/>
            <person name="Grewal S."/>
            <person name="Gyaltsen K."/>
            <person name="Hafez N."/>
            <person name="Hagos B."/>
            <person name="Hall J."/>
            <person name="Henson C."/>
            <person name="Hollinger A."/>
            <person name="Honan T."/>
            <person name="Huard M.D."/>
            <person name="Hughes L."/>
            <person name="Hurhula B."/>
            <person name="Husby M.E."/>
            <person name="Kamat A."/>
            <person name="Kanga B."/>
            <person name="Kashin S."/>
            <person name="Khazanovich D."/>
            <person name="Kisner P."/>
            <person name="Lance K."/>
            <person name="Lara M."/>
            <person name="Lee W."/>
            <person name="Lennon N."/>
            <person name="Letendre F."/>
            <person name="LeVine R."/>
            <person name="Lipovsky A."/>
            <person name="Liu X."/>
            <person name="Liu J."/>
            <person name="Liu S."/>
            <person name="Lokyitsang T."/>
            <person name="Lokyitsang Y."/>
            <person name="Lubonja R."/>
            <person name="Lui A."/>
            <person name="MacDonald P."/>
            <person name="Magnisalis V."/>
            <person name="Maru K."/>
            <person name="Matthews C."/>
            <person name="McCusker W."/>
            <person name="McDonough S."/>
            <person name="Mehta T."/>
            <person name="Meldrim J."/>
            <person name="Meneus L."/>
            <person name="Mihai O."/>
            <person name="Mihalev A."/>
            <person name="Mihova T."/>
            <person name="Mittelman R."/>
            <person name="Mlenga V."/>
            <person name="Montmayeur A."/>
            <person name="Mulrain L."/>
            <person name="Navidi A."/>
            <person name="Naylor J."/>
            <person name="Negash T."/>
            <person name="Nguyen T."/>
            <person name="Nguyen N."/>
            <person name="Nicol R."/>
            <person name="Norbu C."/>
            <person name="Norbu N."/>
            <person name="Novod N."/>
            <person name="O'Neill B."/>
            <person name="Osman S."/>
            <person name="Markiewicz E."/>
            <person name="Oyono O.L."/>
            <person name="Patti C."/>
            <person name="Phunkhang P."/>
            <person name="Pierre F."/>
            <person name="Priest M."/>
            <person name="Raghuraman S."/>
            <person name="Rege F."/>
            <person name="Reyes R."/>
            <person name="Rise C."/>
            <person name="Rogov P."/>
            <person name="Ross K."/>
            <person name="Ryan E."/>
            <person name="Settipalli S."/>
            <person name="Shea T."/>
            <person name="Sherpa N."/>
            <person name="Shi L."/>
            <person name="Shih D."/>
            <person name="Sparrow T."/>
            <person name="Spaulding J."/>
            <person name="Stalker J."/>
            <person name="Stange-Thomann N."/>
            <person name="Stavropoulos S."/>
            <person name="Stone C."/>
            <person name="Strader C."/>
            <person name="Tesfaye S."/>
            <person name="Thomson T."/>
            <person name="Thoulutsang Y."/>
            <person name="Thoulutsang D."/>
            <person name="Topham K."/>
            <person name="Topping I."/>
            <person name="Tsamla T."/>
            <person name="Vassiliev H."/>
            <person name="Vo A."/>
            <person name="Wangchuk T."/>
            <person name="Wangdi T."/>
            <person name="Weiand M."/>
            <person name="Wilkinson J."/>
            <person name="Wilson A."/>
            <person name="Yadav S."/>
            <person name="Young G."/>
            <person name="Yu Q."/>
            <person name="Zembek L."/>
            <person name="Zhong D."/>
            <person name="Zimmer A."/>
            <person name="Zwirko Z."/>
            <person name="Jaffe D.B."/>
            <person name="Alvarez P."/>
            <person name="Brockman W."/>
            <person name="Butler J."/>
            <person name="Chin C."/>
            <person name="Gnerre S."/>
            <person name="Grabherr M."/>
            <person name="Kleber M."/>
            <person name="Mauceli E."/>
            <person name="MacCallum I."/>
        </authorList>
    </citation>
    <scope>NUCLEOTIDE SEQUENCE [LARGE SCALE GENOMIC DNA]</scope>
    <source>
        <strain evidence="12">MSH-3 / Tucson 14011-0111.49</strain>
    </source>
</reference>
<keyword evidence="5" id="KW-0970">Cilium biogenesis/degradation</keyword>
<accession>B4GGZ9</accession>
<dbReference type="GO" id="GO:0036064">
    <property type="term" value="C:ciliary basal body"/>
    <property type="evidence" value="ECO:0007669"/>
    <property type="project" value="TreeGrafter"/>
</dbReference>
<dbReference type="eggNOG" id="ENOG502QTGJ">
    <property type="taxonomic scope" value="Eukaryota"/>
</dbReference>
<dbReference type="PANTHER" id="PTHR21442">
    <property type="entry name" value="CILIA- AND FLAGELLA-ASSOCIATED PROTEIN 206"/>
    <property type="match status" value="1"/>
</dbReference>
<keyword evidence="4" id="KW-0963">Cytoplasm</keyword>
<feature type="region of interest" description="Disordered" evidence="10">
    <location>
        <begin position="552"/>
        <end position="575"/>
    </location>
</feature>
<dbReference type="Proteomes" id="UP000008744">
    <property type="component" value="Unassembled WGS sequence"/>
</dbReference>
<dbReference type="HOGENOM" id="CLU_033848_0_0_1"/>
<evidence type="ECO:0000256" key="7">
    <source>
        <dbReference type="ARBA" id="ARBA00023212"/>
    </source>
</evidence>
<evidence type="ECO:0000256" key="4">
    <source>
        <dbReference type="ARBA" id="ARBA00022490"/>
    </source>
</evidence>
<evidence type="ECO:0000256" key="2">
    <source>
        <dbReference type="ARBA" id="ARBA00010500"/>
    </source>
</evidence>
<keyword evidence="6" id="KW-0969">Cilium</keyword>
<comment type="subcellular location">
    <subcellularLocation>
        <location evidence="1">Cytoplasm</location>
        <location evidence="1">Cytoskeleton</location>
        <location evidence="1">Cilium axoneme</location>
    </subcellularLocation>
</comment>
<keyword evidence="7" id="KW-0206">Cytoskeleton</keyword>
<dbReference type="EMBL" id="CH479183">
    <property type="protein sequence ID" value="EDW35769.1"/>
    <property type="molecule type" value="Genomic_DNA"/>
</dbReference>
<organism evidence="12">
    <name type="scientific">Drosophila persimilis</name>
    <name type="common">Fruit fly</name>
    <dbReference type="NCBI Taxonomy" id="7234"/>
    <lineage>
        <taxon>Eukaryota</taxon>
        <taxon>Metazoa</taxon>
        <taxon>Ecdysozoa</taxon>
        <taxon>Arthropoda</taxon>
        <taxon>Hexapoda</taxon>
        <taxon>Insecta</taxon>
        <taxon>Pterygota</taxon>
        <taxon>Neoptera</taxon>
        <taxon>Endopterygota</taxon>
        <taxon>Diptera</taxon>
        <taxon>Brachycera</taxon>
        <taxon>Muscomorpha</taxon>
        <taxon>Ephydroidea</taxon>
        <taxon>Drosophilidae</taxon>
        <taxon>Drosophila</taxon>
        <taxon>Sophophora</taxon>
    </lineage>
</organism>
<evidence type="ECO:0000313" key="12">
    <source>
        <dbReference type="Proteomes" id="UP000008744"/>
    </source>
</evidence>
<evidence type="ECO:0000256" key="5">
    <source>
        <dbReference type="ARBA" id="ARBA00022794"/>
    </source>
</evidence>
<keyword evidence="8" id="KW-0966">Cell projection</keyword>
<dbReference type="OrthoDB" id="10251073at2759"/>
<protein>
    <recommendedName>
        <fullName evidence="3">Cilia- and flagella-associated protein 206</fullName>
    </recommendedName>
</protein>
<evidence type="ECO:0000256" key="6">
    <source>
        <dbReference type="ARBA" id="ARBA00023069"/>
    </source>
</evidence>
<proteinExistence type="inferred from homology"/>
<dbReference type="PhylomeDB" id="B4GGZ9"/>
<dbReference type="GO" id="GO:0003356">
    <property type="term" value="P:regulation of cilium beat frequency"/>
    <property type="evidence" value="ECO:0007669"/>
    <property type="project" value="TreeGrafter"/>
</dbReference>
<dbReference type="Pfam" id="PF12018">
    <property type="entry name" value="FAP206"/>
    <property type="match status" value="1"/>
</dbReference>
<evidence type="ECO:0000313" key="11">
    <source>
        <dbReference type="EMBL" id="EDW35769.1"/>
    </source>
</evidence>
<evidence type="ECO:0000256" key="3">
    <source>
        <dbReference type="ARBA" id="ARBA00021602"/>
    </source>
</evidence>
<comment type="similarity">
    <text evidence="2">Belongs to the CFAP206 family.</text>
</comment>
<dbReference type="InterPro" id="IPR021897">
    <property type="entry name" value="FAP206"/>
</dbReference>
<dbReference type="KEGG" id="dpe:6592552"/>